<evidence type="ECO:0008006" key="2">
    <source>
        <dbReference type="Google" id="ProtNLM"/>
    </source>
</evidence>
<dbReference type="Pfam" id="PF19799">
    <property type="entry name" value="DUF6282"/>
    <property type="match status" value="1"/>
</dbReference>
<proteinExistence type="predicted"/>
<organism evidence="1">
    <name type="scientific">marine metagenome</name>
    <dbReference type="NCBI Taxonomy" id="408172"/>
    <lineage>
        <taxon>unclassified sequences</taxon>
        <taxon>metagenomes</taxon>
        <taxon>ecological metagenomes</taxon>
    </lineage>
</organism>
<dbReference type="Gene3D" id="3.20.20.140">
    <property type="entry name" value="Metal-dependent hydrolases"/>
    <property type="match status" value="1"/>
</dbReference>
<protein>
    <recommendedName>
        <fullName evidence="2">Amidohydrolase-related domain-containing protein</fullName>
    </recommendedName>
</protein>
<dbReference type="InterPro" id="IPR046249">
    <property type="entry name" value="DUF6282"/>
</dbReference>
<gene>
    <name evidence="1" type="ORF">METZ01_LOCUS197722</name>
</gene>
<reference evidence="1" key="1">
    <citation type="submission" date="2018-05" db="EMBL/GenBank/DDBJ databases">
        <authorList>
            <person name="Lanie J.A."/>
            <person name="Ng W.-L."/>
            <person name="Kazmierczak K.M."/>
            <person name="Andrzejewski T.M."/>
            <person name="Davidsen T.M."/>
            <person name="Wayne K.J."/>
            <person name="Tettelin H."/>
            <person name="Glass J.I."/>
            <person name="Rusch D."/>
            <person name="Podicherti R."/>
            <person name="Tsui H.-C.T."/>
            <person name="Winkler M.E."/>
        </authorList>
    </citation>
    <scope>NUCLEOTIDE SEQUENCE</scope>
</reference>
<evidence type="ECO:0000313" key="1">
    <source>
        <dbReference type="EMBL" id="SVB44868.1"/>
    </source>
</evidence>
<dbReference type="SUPFAM" id="SSF51556">
    <property type="entry name" value="Metallo-dependent hydrolases"/>
    <property type="match status" value="1"/>
</dbReference>
<name>A0A382E2J7_9ZZZZ</name>
<dbReference type="EMBL" id="UINC01042352">
    <property type="protein sequence ID" value="SVB44868.1"/>
    <property type="molecule type" value="Genomic_DNA"/>
</dbReference>
<accession>A0A382E2J7</accession>
<sequence length="319" mass="34878">MTIISVEGFIDTHVHTGPAPFQRIGDTIDVARWCKGSRMAAIIVKSHFESTITKVYHARKEIPDFDLFAGIALNRGVGGVNPAAVEQALKQNAKMVWMPTIDAENHVRIFGEAGAFGNIGSGSYKNKSSRELFKPYTVTSGRGLSANAKNVIDLIVDFDAILATGHLSEKEIFSVVDYAVGKGLKKIIVTHPEMQCPNLSIRSQIELANQNCLMEYCAVNCMPMFQSVTSDQMKDAIDAVGAERSIIATDSGQPFSPKTPDMFRMFAQVLHEKGISLEDIATMAIKNPARLLGIKPKLDKVQLAEELFGVAQNNPHSEQ</sequence>
<dbReference type="AlphaFoldDB" id="A0A382E2J7"/>
<dbReference type="InterPro" id="IPR032466">
    <property type="entry name" value="Metal_Hydrolase"/>
</dbReference>